<evidence type="ECO:0000259" key="1">
    <source>
        <dbReference type="Pfam" id="PF08874"/>
    </source>
</evidence>
<comment type="caution">
    <text evidence="2">The sequence shown here is derived from an EMBL/GenBank/DDBJ whole genome shotgun (WGS) entry which is preliminary data.</text>
</comment>
<dbReference type="EMBL" id="BAABHB010000006">
    <property type="protein sequence ID" value="GAA4409245.1"/>
    <property type="molecule type" value="Genomic_DNA"/>
</dbReference>
<protein>
    <recommendedName>
        <fullName evidence="1">DUF1835 domain-containing protein</fullName>
    </recommendedName>
</protein>
<evidence type="ECO:0000313" key="2">
    <source>
        <dbReference type="EMBL" id="GAA4409245.1"/>
    </source>
</evidence>
<reference evidence="3" key="1">
    <citation type="journal article" date="2019" name="Int. J. Syst. Evol. Microbiol.">
        <title>The Global Catalogue of Microorganisms (GCM) 10K type strain sequencing project: providing services to taxonomists for standard genome sequencing and annotation.</title>
        <authorList>
            <consortium name="The Broad Institute Genomics Platform"/>
            <consortium name="The Broad Institute Genome Sequencing Center for Infectious Disease"/>
            <person name="Wu L."/>
            <person name="Ma J."/>
        </authorList>
    </citation>
    <scope>NUCLEOTIDE SEQUENCE [LARGE SCALE GENOMIC DNA]</scope>
    <source>
        <strain evidence="3">JCM 17925</strain>
    </source>
</reference>
<dbReference type="Pfam" id="PF08874">
    <property type="entry name" value="DUF1835"/>
    <property type="match status" value="1"/>
</dbReference>
<feature type="domain" description="DUF1835" evidence="1">
    <location>
        <begin position="4"/>
        <end position="107"/>
    </location>
</feature>
<sequence length="290" mass="33195">MKILHILNGDATLHGFRHSGLRGDVAVWREMLSEGPVKADVRSDEEFWSIRRNWIQAQFGDRLPAEETYDEKVVREFERICQYADYDEVIFWFEQDLFCQINLVFLLGCFARVDLGPVTLKQVSIDHHPEVPDFKGLGQLSGAQLAALYPSAEALTAHELTVAAQVWQAYAGTDPYKLIDLLSTDFGKLRYLKAALLNHLRRFPAQQTDLNAIERQLISIQNQASLTESELVGHFLQQDRVYGIGDWSVAQYIRQMNAGLRPTPRWVGGYEIGPESRLRWAEDLLSFVER</sequence>
<accession>A0ABP8KL52</accession>
<dbReference type="InterPro" id="IPR014973">
    <property type="entry name" value="DUF1835"/>
</dbReference>
<proteinExistence type="predicted"/>
<evidence type="ECO:0000313" key="3">
    <source>
        <dbReference type="Proteomes" id="UP001500936"/>
    </source>
</evidence>
<name>A0ABP8KL52_9BACT</name>
<dbReference type="RefSeq" id="WP_345268862.1">
    <property type="nucleotide sequence ID" value="NZ_BAABHB010000006.1"/>
</dbReference>
<gene>
    <name evidence="2" type="ORF">GCM10023187_32250</name>
</gene>
<dbReference type="Proteomes" id="UP001500936">
    <property type="component" value="Unassembled WGS sequence"/>
</dbReference>
<organism evidence="2 3">
    <name type="scientific">Nibrella viscosa</name>
    <dbReference type="NCBI Taxonomy" id="1084524"/>
    <lineage>
        <taxon>Bacteria</taxon>
        <taxon>Pseudomonadati</taxon>
        <taxon>Bacteroidota</taxon>
        <taxon>Cytophagia</taxon>
        <taxon>Cytophagales</taxon>
        <taxon>Spirosomataceae</taxon>
        <taxon>Nibrella</taxon>
    </lineage>
</organism>
<keyword evidence="3" id="KW-1185">Reference proteome</keyword>